<organism evidence="3 4">
    <name type="scientific">Aspergillus ruber (strain CBS 135680)</name>
    <dbReference type="NCBI Taxonomy" id="1388766"/>
    <lineage>
        <taxon>Eukaryota</taxon>
        <taxon>Fungi</taxon>
        <taxon>Dikarya</taxon>
        <taxon>Ascomycota</taxon>
        <taxon>Pezizomycotina</taxon>
        <taxon>Eurotiomycetes</taxon>
        <taxon>Eurotiomycetidae</taxon>
        <taxon>Eurotiales</taxon>
        <taxon>Aspergillaceae</taxon>
        <taxon>Aspergillus</taxon>
        <taxon>Aspergillus subgen. Aspergillus</taxon>
    </lineage>
</organism>
<dbReference type="OrthoDB" id="1894652at2759"/>
<accession>A0A017S6F7</accession>
<dbReference type="Proteomes" id="UP000019804">
    <property type="component" value="Unassembled WGS sequence"/>
</dbReference>
<evidence type="ECO:0000313" key="4">
    <source>
        <dbReference type="Proteomes" id="UP000019804"/>
    </source>
</evidence>
<dbReference type="PANTHER" id="PTHR39219:SF1">
    <property type="entry name" value="ER MEMBRANE PROTEIN COMPLEX SUBUNIT 10"/>
    <property type="match status" value="1"/>
</dbReference>
<feature type="region of interest" description="Disordered" evidence="1">
    <location>
        <begin position="138"/>
        <end position="170"/>
    </location>
</feature>
<keyword evidence="2" id="KW-0732">Signal</keyword>
<evidence type="ECO:0000313" key="3">
    <source>
        <dbReference type="EMBL" id="EYE92598.1"/>
    </source>
</evidence>
<keyword evidence="4" id="KW-1185">Reference proteome</keyword>
<dbReference type="RefSeq" id="XP_040636286.1">
    <property type="nucleotide sequence ID" value="XM_040782672.1"/>
</dbReference>
<dbReference type="EMBL" id="KK088436">
    <property type="protein sequence ID" value="EYE92598.1"/>
    <property type="molecule type" value="Genomic_DNA"/>
</dbReference>
<gene>
    <name evidence="3" type="ORF">EURHEDRAFT_415369</name>
</gene>
<name>A0A017S6F7_ASPRC</name>
<evidence type="ECO:0000256" key="2">
    <source>
        <dbReference type="SAM" id="SignalP"/>
    </source>
</evidence>
<protein>
    <recommendedName>
        <fullName evidence="5">ER membrane protein complex subunit 10</fullName>
    </recommendedName>
</protein>
<dbReference type="PANTHER" id="PTHR39219">
    <property type="entry name" value="ER MEMBRANE PROTEIN COMPLEX SUBUNIT 10"/>
    <property type="match status" value="1"/>
</dbReference>
<evidence type="ECO:0000256" key="1">
    <source>
        <dbReference type="SAM" id="MobiDB-lite"/>
    </source>
</evidence>
<feature type="chain" id="PRO_5001499119" description="ER membrane protein complex subunit 10" evidence="2">
    <location>
        <begin position="21"/>
        <end position="208"/>
    </location>
</feature>
<dbReference type="AlphaFoldDB" id="A0A017S6F7"/>
<dbReference type="GeneID" id="63697796"/>
<proteinExistence type="predicted"/>
<feature type="signal peptide" evidence="2">
    <location>
        <begin position="1"/>
        <end position="20"/>
    </location>
</feature>
<dbReference type="HOGENOM" id="CLU_071095_0_0_1"/>
<sequence length="208" mass="22458">MLFSPIILPILSFLASFVVAASSSEQAAIDILYWPVASHQPSTLAHVSYDPTSLESKVLSYSPPAASRKTTDAEDHIDKLVRVGLYTSTPANPKQWVGTVTSLSSLTGAGDAKPTIQLHLGPSNEVYRVSLRLSSSLSSSDATEGINPDAELVRTESGPRPHLNRPIVFSPDGQGPQEVVEKTFFQKYWWVFLIVTFLAMSGGGEGQQ</sequence>
<reference evidence="4" key="1">
    <citation type="journal article" date="2014" name="Nat. Commun.">
        <title>Genomic adaptations of the halophilic Dead Sea filamentous fungus Eurotium rubrum.</title>
        <authorList>
            <person name="Kis-Papo T."/>
            <person name="Weig A.R."/>
            <person name="Riley R."/>
            <person name="Persoh D."/>
            <person name="Salamov A."/>
            <person name="Sun H."/>
            <person name="Lipzen A."/>
            <person name="Wasser S.P."/>
            <person name="Rambold G."/>
            <person name="Grigoriev I.V."/>
            <person name="Nevo E."/>
        </authorList>
    </citation>
    <scope>NUCLEOTIDE SEQUENCE [LARGE SCALE GENOMIC DNA]</scope>
    <source>
        <strain evidence="4">CBS 135680</strain>
    </source>
</reference>
<evidence type="ECO:0008006" key="5">
    <source>
        <dbReference type="Google" id="ProtNLM"/>
    </source>
</evidence>
<dbReference type="Pfam" id="PF21203">
    <property type="entry name" value="ECM10"/>
    <property type="match status" value="1"/>
</dbReference>